<evidence type="ECO:0000313" key="3">
    <source>
        <dbReference type="Proteomes" id="UP000202485"/>
    </source>
</evidence>
<dbReference type="Gene3D" id="2.30.30.40">
    <property type="entry name" value="SH3 Domains"/>
    <property type="match status" value="1"/>
</dbReference>
<evidence type="ECO:0000259" key="1">
    <source>
        <dbReference type="PROSITE" id="PS51781"/>
    </source>
</evidence>
<evidence type="ECO:0000313" key="2">
    <source>
        <dbReference type="EMBL" id="SMX49316.1"/>
    </source>
</evidence>
<dbReference type="Proteomes" id="UP000202485">
    <property type="component" value="Unassembled WGS sequence"/>
</dbReference>
<dbReference type="EMBL" id="FXYG01000005">
    <property type="protein sequence ID" value="SMX49316.1"/>
    <property type="molecule type" value="Genomic_DNA"/>
</dbReference>
<proteinExistence type="predicted"/>
<dbReference type="Pfam" id="PF08239">
    <property type="entry name" value="SH3_3"/>
    <property type="match status" value="1"/>
</dbReference>
<organism evidence="2 3">
    <name type="scientific">Ruegeria arenilitoris</name>
    <dbReference type="NCBI Taxonomy" id="1173585"/>
    <lineage>
        <taxon>Bacteria</taxon>
        <taxon>Pseudomonadati</taxon>
        <taxon>Pseudomonadota</taxon>
        <taxon>Alphaproteobacteria</taxon>
        <taxon>Rhodobacterales</taxon>
        <taxon>Roseobacteraceae</taxon>
        <taxon>Ruegeria</taxon>
    </lineage>
</organism>
<dbReference type="PROSITE" id="PS51781">
    <property type="entry name" value="SH3B"/>
    <property type="match status" value="1"/>
</dbReference>
<name>A0A238L4S0_9RHOB</name>
<feature type="domain" description="SH3b" evidence="1">
    <location>
        <begin position="142"/>
        <end position="207"/>
    </location>
</feature>
<accession>A0A238L4S0</accession>
<dbReference type="RefSeq" id="WP_254920237.1">
    <property type="nucleotide sequence ID" value="NZ_FXYG01000005.1"/>
</dbReference>
<dbReference type="AlphaFoldDB" id="A0A238L4S0"/>
<reference evidence="3" key="1">
    <citation type="submission" date="2017-05" db="EMBL/GenBank/DDBJ databases">
        <authorList>
            <person name="Rodrigo-Torres L."/>
            <person name="Arahal R. D."/>
            <person name="Lucena T."/>
        </authorList>
    </citation>
    <scope>NUCLEOTIDE SEQUENCE [LARGE SCALE GENOMIC DNA]</scope>
    <source>
        <strain evidence="3">CECT 8715</strain>
    </source>
</reference>
<gene>
    <name evidence="2" type="ORF">RUA8715_03721</name>
</gene>
<keyword evidence="3" id="KW-1185">Reference proteome</keyword>
<dbReference type="SMART" id="SM00287">
    <property type="entry name" value="SH3b"/>
    <property type="match status" value="1"/>
</dbReference>
<sequence>MTRLMLVTFAMLGWFFYVMSGGSEFEPRGTRAEAPPVVAAAEKPEPRPLVPSPATELVTKVALRPAKPSEPKPEPIPAADAVDTEALLAQIAAGLNSDLSSFDSTGGTFSLASLDENAAVQVLDTDAEPETAAAPAPAEPPKDIRIVSGTRVNMRDGPGTIYPIIGKARMGQQVEVLSESGTGWLRLRVLPEQQVGWISSSLIRKSTN</sequence>
<protein>
    <submittedName>
        <fullName evidence="2">Bacterial SH3 domain protein</fullName>
    </submittedName>
</protein>
<dbReference type="InterPro" id="IPR003646">
    <property type="entry name" value="SH3-like_bac-type"/>
</dbReference>